<dbReference type="EMBL" id="FOMQ01000003">
    <property type="protein sequence ID" value="SFD55913.1"/>
    <property type="molecule type" value="Genomic_DNA"/>
</dbReference>
<feature type="transmembrane region" description="Helical" evidence="2">
    <location>
        <begin position="27"/>
        <end position="44"/>
    </location>
</feature>
<keyword evidence="2" id="KW-0812">Transmembrane</keyword>
<keyword evidence="2" id="KW-0472">Membrane</keyword>
<keyword evidence="2" id="KW-1133">Transmembrane helix</keyword>
<feature type="region of interest" description="Disordered" evidence="1">
    <location>
        <begin position="77"/>
        <end position="98"/>
    </location>
</feature>
<evidence type="ECO:0000313" key="4">
    <source>
        <dbReference type="Proteomes" id="UP000199517"/>
    </source>
</evidence>
<evidence type="ECO:0000256" key="2">
    <source>
        <dbReference type="SAM" id="Phobius"/>
    </source>
</evidence>
<evidence type="ECO:0000256" key="1">
    <source>
        <dbReference type="SAM" id="MobiDB-lite"/>
    </source>
</evidence>
<protein>
    <submittedName>
        <fullName evidence="3">Uncharacterized protein</fullName>
    </submittedName>
</protein>
<organism evidence="3 4">
    <name type="scientific">Paracidovorax konjaci</name>
    <dbReference type="NCBI Taxonomy" id="32040"/>
    <lineage>
        <taxon>Bacteria</taxon>
        <taxon>Pseudomonadati</taxon>
        <taxon>Pseudomonadota</taxon>
        <taxon>Betaproteobacteria</taxon>
        <taxon>Burkholderiales</taxon>
        <taxon>Comamonadaceae</taxon>
        <taxon>Paracidovorax</taxon>
    </lineage>
</organism>
<evidence type="ECO:0000313" key="3">
    <source>
        <dbReference type="EMBL" id="SFD55913.1"/>
    </source>
</evidence>
<proteinExistence type="predicted"/>
<accession>A0A1I1THP1</accession>
<reference evidence="4" key="1">
    <citation type="submission" date="2016-10" db="EMBL/GenBank/DDBJ databases">
        <authorList>
            <person name="Varghese N."/>
            <person name="Submissions S."/>
        </authorList>
    </citation>
    <scope>NUCLEOTIDE SEQUENCE [LARGE SCALE GENOMIC DNA]</scope>
    <source>
        <strain evidence="4">DSM 7481</strain>
    </source>
</reference>
<dbReference type="OrthoDB" id="8820226at2"/>
<dbReference type="Proteomes" id="UP000199517">
    <property type="component" value="Unassembled WGS sequence"/>
</dbReference>
<keyword evidence="4" id="KW-1185">Reference proteome</keyword>
<sequence length="98" mass="10451">MNKEALRESVRHVIDYDDQRASAPREHALTAIAGAGLLFCALIARGRTRAVCRAALGGALLLRAAGGRDGLRQWSHERAELQTPSPAPQAVPPADLAM</sequence>
<dbReference type="RefSeq" id="WP_092950351.1">
    <property type="nucleotide sequence ID" value="NZ_FOMQ01000003.1"/>
</dbReference>
<name>A0A1I1THP1_9BURK</name>
<dbReference type="AlphaFoldDB" id="A0A1I1THP1"/>
<gene>
    <name evidence="3" type="ORF">SAMN04489710_103259</name>
</gene>